<dbReference type="RefSeq" id="WP_302038001.1">
    <property type="nucleotide sequence ID" value="NZ_JAUKPO010000006.1"/>
</dbReference>
<dbReference type="Gene3D" id="1.20.1260.10">
    <property type="match status" value="1"/>
</dbReference>
<evidence type="ECO:0000256" key="1">
    <source>
        <dbReference type="ARBA" id="ARBA00007644"/>
    </source>
</evidence>
<dbReference type="Pfam" id="PF05067">
    <property type="entry name" value="Mn_catalase"/>
    <property type="match status" value="1"/>
</dbReference>
<dbReference type="InterPro" id="IPR007760">
    <property type="entry name" value="Mn_catalase"/>
</dbReference>
<organism evidence="2 3">
    <name type="scientific">Rhodocytophaga aerolata</name>
    <dbReference type="NCBI Taxonomy" id="455078"/>
    <lineage>
        <taxon>Bacteria</taxon>
        <taxon>Pseudomonadati</taxon>
        <taxon>Bacteroidota</taxon>
        <taxon>Cytophagia</taxon>
        <taxon>Cytophagales</taxon>
        <taxon>Rhodocytophagaceae</taxon>
        <taxon>Rhodocytophaga</taxon>
    </lineage>
</organism>
<dbReference type="Proteomes" id="UP001168528">
    <property type="component" value="Unassembled WGS sequence"/>
</dbReference>
<accession>A0ABT8R529</accession>
<gene>
    <name evidence="2" type="ORF">Q0590_13100</name>
</gene>
<dbReference type="InterPro" id="IPR009078">
    <property type="entry name" value="Ferritin-like_SF"/>
</dbReference>
<proteinExistence type="inferred from homology"/>
<name>A0ABT8R529_9BACT</name>
<reference evidence="2" key="1">
    <citation type="submission" date="2023-07" db="EMBL/GenBank/DDBJ databases">
        <title>The genome sequence of Rhodocytophaga aerolata KACC 12507.</title>
        <authorList>
            <person name="Zhang X."/>
        </authorList>
    </citation>
    <scope>NUCLEOTIDE SEQUENCE</scope>
    <source>
        <strain evidence="2">KACC 12507</strain>
    </source>
</reference>
<comment type="similarity">
    <text evidence="1">Belongs to the manganese catalase family.</text>
</comment>
<protein>
    <submittedName>
        <fullName evidence="2">Manganese catalase family protein</fullName>
    </submittedName>
</protein>
<dbReference type="EMBL" id="JAUKPO010000006">
    <property type="protein sequence ID" value="MDO1447200.1"/>
    <property type="molecule type" value="Genomic_DNA"/>
</dbReference>
<evidence type="ECO:0000313" key="2">
    <source>
        <dbReference type="EMBL" id="MDO1447200.1"/>
    </source>
</evidence>
<dbReference type="SUPFAM" id="SSF47240">
    <property type="entry name" value="Ferritin-like"/>
    <property type="match status" value="1"/>
</dbReference>
<comment type="caution">
    <text evidence="2">The sequence shown here is derived from an EMBL/GenBank/DDBJ whole genome shotgun (WGS) entry which is preliminary data.</text>
</comment>
<keyword evidence="3" id="KW-1185">Reference proteome</keyword>
<sequence>MISRMDRLAVDLPKPKNPSPNDAAAVQELLGGKFGEMSTLMNYTFQSFNFRGRDRLRPFYDLIASIAAEEYGHIEAVSYAINLLLTGTSKRGTDPTKTPLADTTDARNTRHFIASGQAALPMDSMGDFWTGANVFSSGNLKLDLLHNFFLECGARANKMRVYEMVSDPTARQMLGYLLVRGGVHVVAYAVALEKLTGVEVRKLVPVPELKNDAFPEALQFMKNKEHLKLYSFSQSDYQQAGLIFNGPHPEDGQPLEFVIGHPETFAPPVLEEEPQLNSPGAENYDPQMFIDMAKKMGIKF</sequence>
<dbReference type="InterPro" id="IPR012347">
    <property type="entry name" value="Ferritin-like"/>
</dbReference>
<evidence type="ECO:0000313" key="3">
    <source>
        <dbReference type="Proteomes" id="UP001168528"/>
    </source>
</evidence>